<evidence type="ECO:0000256" key="3">
    <source>
        <dbReference type="ARBA" id="ARBA00022833"/>
    </source>
</evidence>
<dbReference type="InterPro" id="IPR007527">
    <property type="entry name" value="Znf_SWIM"/>
</dbReference>
<reference evidence="7" key="2">
    <citation type="journal article" date="2024" name="Plant">
        <title>Genomic evolution and insights into agronomic trait innovations of Sesamum species.</title>
        <authorList>
            <person name="Miao H."/>
            <person name="Wang L."/>
            <person name="Qu L."/>
            <person name="Liu H."/>
            <person name="Sun Y."/>
            <person name="Le M."/>
            <person name="Wang Q."/>
            <person name="Wei S."/>
            <person name="Zheng Y."/>
            <person name="Lin W."/>
            <person name="Duan Y."/>
            <person name="Cao H."/>
            <person name="Xiong S."/>
            <person name="Wang X."/>
            <person name="Wei L."/>
            <person name="Li C."/>
            <person name="Ma Q."/>
            <person name="Ju M."/>
            <person name="Zhao R."/>
            <person name="Li G."/>
            <person name="Mu C."/>
            <person name="Tian Q."/>
            <person name="Mei H."/>
            <person name="Zhang T."/>
            <person name="Gao T."/>
            <person name="Zhang H."/>
        </authorList>
    </citation>
    <scope>NUCLEOTIDE SEQUENCE</scope>
    <source>
        <strain evidence="7">KEN1</strain>
    </source>
</reference>
<dbReference type="InterPro" id="IPR006564">
    <property type="entry name" value="Znf_PMZ"/>
</dbReference>
<feature type="region of interest" description="Disordered" evidence="5">
    <location>
        <begin position="607"/>
        <end position="630"/>
    </location>
</feature>
<name>A0AAW2VXU5_9LAMI</name>
<dbReference type="GO" id="GO:0008270">
    <property type="term" value="F:zinc ion binding"/>
    <property type="evidence" value="ECO:0007669"/>
    <property type="project" value="UniProtKB-KW"/>
</dbReference>
<dbReference type="AlphaFoldDB" id="A0AAW2VXU5"/>
<dbReference type="SMART" id="SM00575">
    <property type="entry name" value="ZnF_PMZ"/>
    <property type="match status" value="1"/>
</dbReference>
<organism evidence="7">
    <name type="scientific">Sesamum latifolium</name>
    <dbReference type="NCBI Taxonomy" id="2727402"/>
    <lineage>
        <taxon>Eukaryota</taxon>
        <taxon>Viridiplantae</taxon>
        <taxon>Streptophyta</taxon>
        <taxon>Embryophyta</taxon>
        <taxon>Tracheophyta</taxon>
        <taxon>Spermatophyta</taxon>
        <taxon>Magnoliopsida</taxon>
        <taxon>eudicotyledons</taxon>
        <taxon>Gunneridae</taxon>
        <taxon>Pentapetalae</taxon>
        <taxon>asterids</taxon>
        <taxon>lamiids</taxon>
        <taxon>Lamiales</taxon>
        <taxon>Pedaliaceae</taxon>
        <taxon>Sesamum</taxon>
    </lineage>
</organism>
<keyword evidence="1" id="KW-0479">Metal-binding</keyword>
<evidence type="ECO:0000256" key="1">
    <source>
        <dbReference type="ARBA" id="ARBA00022723"/>
    </source>
</evidence>
<dbReference type="InterPro" id="IPR018289">
    <property type="entry name" value="MULE_transposase_dom"/>
</dbReference>
<evidence type="ECO:0000259" key="6">
    <source>
        <dbReference type="PROSITE" id="PS50966"/>
    </source>
</evidence>
<evidence type="ECO:0000256" key="4">
    <source>
        <dbReference type="PROSITE-ProRule" id="PRU00325"/>
    </source>
</evidence>
<dbReference type="PANTHER" id="PTHR47718">
    <property type="entry name" value="OS01G0519700 PROTEIN"/>
    <property type="match status" value="1"/>
</dbReference>
<evidence type="ECO:0000256" key="5">
    <source>
        <dbReference type="SAM" id="MobiDB-lite"/>
    </source>
</evidence>
<proteinExistence type="predicted"/>
<evidence type="ECO:0000256" key="2">
    <source>
        <dbReference type="ARBA" id="ARBA00022771"/>
    </source>
</evidence>
<dbReference type="EMBL" id="JACGWN010000009">
    <property type="protein sequence ID" value="KAL0434529.1"/>
    <property type="molecule type" value="Genomic_DNA"/>
</dbReference>
<gene>
    <name evidence="7" type="ORF">Slati_2787200</name>
</gene>
<protein>
    <submittedName>
        <fullName evidence="7">Protein FAR1-RELATED SEQUENCE 3</fullName>
    </submittedName>
</protein>
<dbReference type="Pfam" id="PF03101">
    <property type="entry name" value="FAR1"/>
    <property type="match status" value="1"/>
</dbReference>
<dbReference type="Pfam" id="PF04434">
    <property type="entry name" value="SWIM"/>
    <property type="match status" value="1"/>
</dbReference>
<feature type="domain" description="SWIM-type" evidence="6">
    <location>
        <begin position="467"/>
        <end position="503"/>
    </location>
</feature>
<keyword evidence="3" id="KW-0862">Zinc</keyword>
<evidence type="ECO:0000313" key="7">
    <source>
        <dbReference type="EMBL" id="KAL0434529.1"/>
    </source>
</evidence>
<dbReference type="InterPro" id="IPR004330">
    <property type="entry name" value="FAR1_DNA_bnd_dom"/>
</dbReference>
<accession>A0AAW2VXU5</accession>
<keyword evidence="2 4" id="KW-0863">Zinc-finger</keyword>
<dbReference type="PROSITE" id="PS50966">
    <property type="entry name" value="ZF_SWIM"/>
    <property type="match status" value="1"/>
</dbReference>
<dbReference type="PANTHER" id="PTHR47718:SF17">
    <property type="entry name" value="PROTEIN FAR1-RELATED SEQUENCE 5-LIKE"/>
    <property type="match status" value="1"/>
</dbReference>
<comment type="caution">
    <text evidence="7">The sequence shown here is derived from an EMBL/GenBank/DDBJ whole genome shotgun (WGS) entry which is preliminary data.</text>
</comment>
<dbReference type="Pfam" id="PF10551">
    <property type="entry name" value="MULE"/>
    <property type="match status" value="1"/>
</dbReference>
<reference evidence="7" key="1">
    <citation type="submission" date="2020-06" db="EMBL/GenBank/DDBJ databases">
        <authorList>
            <person name="Li T."/>
            <person name="Hu X."/>
            <person name="Zhang T."/>
            <person name="Song X."/>
            <person name="Zhang H."/>
            <person name="Dai N."/>
            <person name="Sheng W."/>
            <person name="Hou X."/>
            <person name="Wei L."/>
        </authorList>
    </citation>
    <scope>NUCLEOTIDE SEQUENCE</scope>
    <source>
        <strain evidence="7">KEN1</strain>
        <tissue evidence="7">Leaf</tissue>
    </source>
</reference>
<sequence>MGENPHVLSEANDTYGCPDLEGDHGGVVEATNSCREQVPLRESSTPRPPQVQSVGSIVDELESRLAVGQVMKSVEDAYLLYCNYAHAKGFSVKKGDQRYFTRSSELQAKEFECSCEGVKDERRSTDRAPLTKYIYYDHPAILHMQKSTLEAMVNAGISVANTVPYMEEEVHGPQNLNFVSEEAYDCVSRLRKHTKVENAEPSELVKYLINKSNNEPFFYWDVQLDDDDRVMNFFFRDHRCRIDYECFGDVLLVDTTYRASRDNLICVPFVGINHHQQNLMFGLALLSDESEGSFEWLFRTFRQSMNEEFEEAWKDMIDEFNLSGQNWLNGMYKLRHTWATAFSNHKFSAGLLTTRRSKGTSSVLEKLGNRSISLFNFVLEYEKDQKVWRENEMVEDARCRHGKPPMIVKNNPLLNHAADVYTINMYKLFESELLESLSTFFTDQPSIVGPFLTPFKVKSHGEESKVRTVVFDEQKNEIKCSCRKFESIGILCKHASKVLNFVKVHSIPEQYIKLRWTKQARNKVPDERGGSHHISQTVFVNQSMRLFYDLTQRCKAYEATRNMLTELLNGASEQVNDWFEHLSLSNLNAGDHLTSDEHNEMPLRKIRKGKGKGRAESSKMIGKGTKRKAQIPEPAVNEFPSLGATHAPISEEADNVRQLPYPIGYSLQEASVAPQSSTNQSHWPYPLASETILVNSNMHLGFWSNFSVFISYSCFKVYRK</sequence>